<dbReference type="PANTHER" id="PTHR30204:SF69">
    <property type="entry name" value="MERR-FAMILY TRANSCRIPTIONAL REGULATOR"/>
    <property type="match status" value="1"/>
</dbReference>
<feature type="domain" description="HTH merR-type" evidence="6">
    <location>
        <begin position="2"/>
        <end position="71"/>
    </location>
</feature>
<dbReference type="Gene3D" id="1.10.1660.10">
    <property type="match status" value="1"/>
</dbReference>
<accession>A0A0M3DJJ4</accession>
<evidence type="ECO:0000259" key="6">
    <source>
        <dbReference type="PROSITE" id="PS50937"/>
    </source>
</evidence>
<sequence>MKLSTGQVSKLFGISKDTLRYYDNLGILKPDINKQNGYRCYSQKHLDQLNLILLTKDLDISLSDIKETIESEELCEYKELITKQESMIEEKIEELKRKHAQLKNLNKIIKTIENYENEYNFNNISVYESTYRFYCVEIKKMLEKEKSSKYTKYLEENLKSTNQECYYTLYNVVNNKEIIENESILFIQEEERNIDIAKKYINEGLDLSKEIVCGKFASTNFYGNLEELHKYLILMNRYFNHNKKLNIEVLIKYDFYIPKKIDNDKYFAEIIMKLN</sequence>
<organism evidence="7 8">
    <name type="scientific">Paraclostridium benzoelyticum</name>
    <dbReference type="NCBI Taxonomy" id="1629550"/>
    <lineage>
        <taxon>Bacteria</taxon>
        <taxon>Bacillati</taxon>
        <taxon>Bacillota</taxon>
        <taxon>Clostridia</taxon>
        <taxon>Peptostreptococcales</taxon>
        <taxon>Peptostreptococcaceae</taxon>
        <taxon>Paraclostridium</taxon>
    </lineage>
</organism>
<evidence type="ECO:0000256" key="1">
    <source>
        <dbReference type="ARBA" id="ARBA00022491"/>
    </source>
</evidence>
<keyword evidence="5" id="KW-0175">Coiled coil</keyword>
<dbReference type="InterPro" id="IPR000551">
    <property type="entry name" value="MerR-type_HTH_dom"/>
</dbReference>
<dbReference type="RefSeq" id="WP_046822120.1">
    <property type="nucleotide sequence ID" value="NZ_LBBT01000081.1"/>
</dbReference>
<keyword evidence="8" id="KW-1185">Reference proteome</keyword>
<dbReference type="Pfam" id="PF13411">
    <property type="entry name" value="MerR_1"/>
    <property type="match status" value="1"/>
</dbReference>
<dbReference type="PROSITE" id="PS50937">
    <property type="entry name" value="HTH_MERR_2"/>
    <property type="match status" value="1"/>
</dbReference>
<keyword evidence="1" id="KW-0678">Repressor</keyword>
<dbReference type="PATRIC" id="fig|1629550.3.peg.3457"/>
<name>A0A0M3DJJ4_9FIRM</name>
<evidence type="ECO:0000313" key="8">
    <source>
        <dbReference type="Proteomes" id="UP000034407"/>
    </source>
</evidence>
<evidence type="ECO:0000256" key="4">
    <source>
        <dbReference type="ARBA" id="ARBA00023163"/>
    </source>
</evidence>
<evidence type="ECO:0000313" key="7">
    <source>
        <dbReference type="EMBL" id="KKY02326.1"/>
    </source>
</evidence>
<keyword evidence="2" id="KW-0805">Transcription regulation</keyword>
<keyword evidence="4" id="KW-0804">Transcription</keyword>
<feature type="coiled-coil region" evidence="5">
    <location>
        <begin position="78"/>
        <end position="118"/>
    </location>
</feature>
<dbReference type="InterPro" id="IPR047057">
    <property type="entry name" value="MerR_fam"/>
</dbReference>
<dbReference type="OrthoDB" id="9773308at2"/>
<dbReference type="EMBL" id="LBBT01000081">
    <property type="protein sequence ID" value="KKY02326.1"/>
    <property type="molecule type" value="Genomic_DNA"/>
</dbReference>
<dbReference type="SMART" id="SM00422">
    <property type="entry name" value="HTH_MERR"/>
    <property type="match status" value="1"/>
</dbReference>
<dbReference type="GO" id="GO:0003677">
    <property type="term" value="F:DNA binding"/>
    <property type="evidence" value="ECO:0007669"/>
    <property type="project" value="UniProtKB-KW"/>
</dbReference>
<dbReference type="Proteomes" id="UP000034407">
    <property type="component" value="Unassembled WGS sequence"/>
</dbReference>
<dbReference type="AlphaFoldDB" id="A0A0M3DJJ4"/>
<dbReference type="SUPFAM" id="SSF46955">
    <property type="entry name" value="Putative DNA-binding domain"/>
    <property type="match status" value="1"/>
</dbReference>
<keyword evidence="3" id="KW-0238">DNA-binding</keyword>
<evidence type="ECO:0000256" key="5">
    <source>
        <dbReference type="SAM" id="Coils"/>
    </source>
</evidence>
<proteinExistence type="predicted"/>
<reference evidence="7 8" key="1">
    <citation type="submission" date="2015-04" db="EMBL/GenBank/DDBJ databases">
        <title>Microcin producing Clostridium sp. JC272T.</title>
        <authorList>
            <person name="Jyothsna T."/>
            <person name="Sasikala C."/>
            <person name="Ramana C."/>
        </authorList>
    </citation>
    <scope>NUCLEOTIDE SEQUENCE [LARGE SCALE GENOMIC DNA]</scope>
    <source>
        <strain evidence="7 8">JC272</strain>
    </source>
</reference>
<protein>
    <recommendedName>
        <fullName evidence="6">HTH merR-type domain-containing protein</fullName>
    </recommendedName>
</protein>
<dbReference type="PANTHER" id="PTHR30204">
    <property type="entry name" value="REDOX-CYCLING DRUG-SENSING TRANSCRIPTIONAL ACTIVATOR SOXR"/>
    <property type="match status" value="1"/>
</dbReference>
<comment type="caution">
    <text evidence="7">The sequence shown here is derived from an EMBL/GenBank/DDBJ whole genome shotgun (WGS) entry which is preliminary data.</text>
</comment>
<evidence type="ECO:0000256" key="3">
    <source>
        <dbReference type="ARBA" id="ARBA00023125"/>
    </source>
</evidence>
<evidence type="ECO:0000256" key="2">
    <source>
        <dbReference type="ARBA" id="ARBA00023015"/>
    </source>
</evidence>
<dbReference type="InterPro" id="IPR009061">
    <property type="entry name" value="DNA-bd_dom_put_sf"/>
</dbReference>
<dbReference type="GO" id="GO:0003700">
    <property type="term" value="F:DNA-binding transcription factor activity"/>
    <property type="evidence" value="ECO:0007669"/>
    <property type="project" value="InterPro"/>
</dbReference>
<gene>
    <name evidence="7" type="ORF">VN21_03795</name>
</gene>